<accession>T1HXX6</accession>
<reference evidence="1" key="1">
    <citation type="submission" date="2015-05" db="UniProtKB">
        <authorList>
            <consortium name="EnsemblMetazoa"/>
        </authorList>
    </citation>
    <scope>IDENTIFICATION</scope>
</reference>
<dbReference type="RefSeq" id="XP_073980457.1">
    <property type="nucleotide sequence ID" value="XM_074124356.1"/>
</dbReference>
<organism evidence="1 2">
    <name type="scientific">Rhodnius prolixus</name>
    <name type="common">Triatomid bug</name>
    <dbReference type="NCBI Taxonomy" id="13249"/>
    <lineage>
        <taxon>Eukaryota</taxon>
        <taxon>Metazoa</taxon>
        <taxon>Ecdysozoa</taxon>
        <taxon>Arthropoda</taxon>
        <taxon>Hexapoda</taxon>
        <taxon>Insecta</taxon>
        <taxon>Pterygota</taxon>
        <taxon>Neoptera</taxon>
        <taxon>Paraneoptera</taxon>
        <taxon>Hemiptera</taxon>
        <taxon>Heteroptera</taxon>
        <taxon>Panheteroptera</taxon>
        <taxon>Cimicomorpha</taxon>
        <taxon>Reduviidae</taxon>
        <taxon>Triatominae</taxon>
        <taxon>Rhodnius</taxon>
    </lineage>
</organism>
<dbReference type="VEuPathDB" id="VectorBase:RPRC008896"/>
<dbReference type="InParanoid" id="T1HXX6"/>
<dbReference type="Proteomes" id="UP000015103">
    <property type="component" value="Unassembled WGS sequence"/>
</dbReference>
<dbReference type="GeneID" id="141452330"/>
<dbReference type="EMBL" id="ACPB03023754">
    <property type="status" value="NOT_ANNOTATED_CDS"/>
    <property type="molecule type" value="Genomic_DNA"/>
</dbReference>
<dbReference type="STRING" id="13249.T1HXX6"/>
<sequence length="208" mass="23337">MEAFNGFICDDSVSSTDIDSDEHLQNSSNFGTQKKNLASSELKAKKTRCLTRNALMARENRRRKKMYLESIEREAKLLREANHQLEVRNKKNNKVINSLKKEVVYLKNVLSNNSNIEKLILGINKALNPKVIVKTEATTNPRLDGPLLGDPLFSAPSNSSRLSASLAEATNQENLQEDEMPQSFEKKSLVRVAATLPMDLQGAVIFVY</sequence>
<dbReference type="EnsemblMetazoa" id="RPRC008896-RA">
    <property type="protein sequence ID" value="RPRC008896-PA"/>
    <property type="gene ID" value="RPRC008896"/>
</dbReference>
<proteinExistence type="predicted"/>
<protein>
    <recommendedName>
        <fullName evidence="3">BZIP domain-containing protein</fullName>
    </recommendedName>
</protein>
<dbReference type="eggNOG" id="ENOG502SDXC">
    <property type="taxonomic scope" value="Eukaryota"/>
</dbReference>
<evidence type="ECO:0000313" key="2">
    <source>
        <dbReference type="Proteomes" id="UP000015103"/>
    </source>
</evidence>
<keyword evidence="2" id="KW-1185">Reference proteome</keyword>
<name>T1HXX6_RHOPR</name>
<dbReference type="AlphaFoldDB" id="T1HXX6"/>
<evidence type="ECO:0008006" key="3">
    <source>
        <dbReference type="Google" id="ProtNLM"/>
    </source>
</evidence>
<dbReference type="HOGENOM" id="CLU_1322355_0_0_1"/>
<evidence type="ECO:0000313" key="1">
    <source>
        <dbReference type="EnsemblMetazoa" id="RPRC008896-PA"/>
    </source>
</evidence>